<feature type="transmembrane region" description="Helical" evidence="1">
    <location>
        <begin position="37"/>
        <end position="58"/>
    </location>
</feature>
<evidence type="ECO:0000256" key="1">
    <source>
        <dbReference type="SAM" id="Phobius"/>
    </source>
</evidence>
<proteinExistence type="predicted"/>
<keyword evidence="1" id="KW-1133">Transmembrane helix</keyword>
<feature type="transmembrane region" description="Helical" evidence="1">
    <location>
        <begin position="78"/>
        <end position="100"/>
    </location>
</feature>
<protein>
    <submittedName>
        <fullName evidence="2">Uncharacterized protein</fullName>
    </submittedName>
</protein>
<dbReference type="AlphaFoldDB" id="A0A8T0PF28"/>
<reference evidence="2" key="1">
    <citation type="submission" date="2020-05" db="EMBL/GenBank/DDBJ databases">
        <title>WGS assembly of Panicum virgatum.</title>
        <authorList>
            <person name="Lovell J.T."/>
            <person name="Jenkins J."/>
            <person name="Shu S."/>
            <person name="Juenger T.E."/>
            <person name="Schmutz J."/>
        </authorList>
    </citation>
    <scope>NUCLEOTIDE SEQUENCE</scope>
    <source>
        <strain evidence="2">AP13</strain>
    </source>
</reference>
<dbReference type="EMBL" id="CM029051">
    <property type="protein sequence ID" value="KAG2560493.1"/>
    <property type="molecule type" value="Genomic_DNA"/>
</dbReference>
<keyword evidence="1" id="KW-0472">Membrane</keyword>
<gene>
    <name evidence="2" type="ORF">PVAP13_8KG064000</name>
</gene>
<evidence type="ECO:0000313" key="2">
    <source>
        <dbReference type="EMBL" id="KAG2560493.1"/>
    </source>
</evidence>
<organism evidence="2 3">
    <name type="scientific">Panicum virgatum</name>
    <name type="common">Blackwell switchgrass</name>
    <dbReference type="NCBI Taxonomy" id="38727"/>
    <lineage>
        <taxon>Eukaryota</taxon>
        <taxon>Viridiplantae</taxon>
        <taxon>Streptophyta</taxon>
        <taxon>Embryophyta</taxon>
        <taxon>Tracheophyta</taxon>
        <taxon>Spermatophyta</taxon>
        <taxon>Magnoliopsida</taxon>
        <taxon>Liliopsida</taxon>
        <taxon>Poales</taxon>
        <taxon>Poaceae</taxon>
        <taxon>PACMAD clade</taxon>
        <taxon>Panicoideae</taxon>
        <taxon>Panicodae</taxon>
        <taxon>Paniceae</taxon>
        <taxon>Panicinae</taxon>
        <taxon>Panicum</taxon>
        <taxon>Panicum sect. Hiantes</taxon>
    </lineage>
</organism>
<keyword evidence="1" id="KW-0812">Transmembrane</keyword>
<evidence type="ECO:0000313" key="3">
    <source>
        <dbReference type="Proteomes" id="UP000823388"/>
    </source>
</evidence>
<comment type="caution">
    <text evidence="2">The sequence shown here is derived from an EMBL/GenBank/DDBJ whole genome shotgun (WGS) entry which is preliminary data.</text>
</comment>
<accession>A0A8T0PF28</accession>
<name>A0A8T0PF28_PANVG</name>
<keyword evidence="3" id="KW-1185">Reference proteome</keyword>
<dbReference type="Proteomes" id="UP000823388">
    <property type="component" value="Chromosome 8K"/>
</dbReference>
<sequence>MAEEARARYEKAVFKLVDLDDYAQEDEEYKKLKKETVVLFFLATMQHVLLAASLPFIPAMDKLLLYPISEQKHEWLQGIAFLPMYCGLLSFASSILLSVLRLN</sequence>